<keyword evidence="4" id="KW-0418">Kinase</keyword>
<dbReference type="AlphaFoldDB" id="A0A6A6JLL3"/>
<evidence type="ECO:0000256" key="5">
    <source>
        <dbReference type="ARBA" id="ARBA00022840"/>
    </source>
</evidence>
<evidence type="ECO:0000256" key="1">
    <source>
        <dbReference type="ARBA" id="ARBA00012513"/>
    </source>
</evidence>
<dbReference type="Gene3D" id="1.10.510.10">
    <property type="entry name" value="Transferase(Phosphotransferase) domain 1"/>
    <property type="match status" value="2"/>
</dbReference>
<evidence type="ECO:0000256" key="4">
    <source>
        <dbReference type="ARBA" id="ARBA00022777"/>
    </source>
</evidence>
<dbReference type="PANTHER" id="PTHR43671">
    <property type="entry name" value="SERINE/THREONINE-PROTEIN KINASE NEK"/>
    <property type="match status" value="1"/>
</dbReference>
<dbReference type="PROSITE" id="PS50011">
    <property type="entry name" value="PROTEIN_KINASE_DOM"/>
    <property type="match status" value="1"/>
</dbReference>
<keyword evidence="2" id="KW-0808">Transferase</keyword>
<dbReference type="RefSeq" id="XP_033654542.1">
    <property type="nucleotide sequence ID" value="XM_033794563.1"/>
</dbReference>
<dbReference type="GO" id="GO:0004674">
    <property type="term" value="F:protein serine/threonine kinase activity"/>
    <property type="evidence" value="ECO:0007669"/>
    <property type="project" value="UniProtKB-EC"/>
</dbReference>
<evidence type="ECO:0000313" key="8">
    <source>
        <dbReference type="Proteomes" id="UP000800097"/>
    </source>
</evidence>
<keyword evidence="8" id="KW-1185">Reference proteome</keyword>
<dbReference type="EMBL" id="ML986491">
    <property type="protein sequence ID" value="KAF2277003.1"/>
    <property type="molecule type" value="Genomic_DNA"/>
</dbReference>
<dbReference type="InterPro" id="IPR050660">
    <property type="entry name" value="NEK_Ser/Thr_kinase"/>
</dbReference>
<dbReference type="GeneID" id="54547738"/>
<proteinExistence type="predicted"/>
<evidence type="ECO:0000256" key="3">
    <source>
        <dbReference type="ARBA" id="ARBA00022741"/>
    </source>
</evidence>
<dbReference type="Proteomes" id="UP000800097">
    <property type="component" value="Unassembled WGS sequence"/>
</dbReference>
<reference evidence="7" key="1">
    <citation type="journal article" date="2020" name="Stud. Mycol.">
        <title>101 Dothideomycetes genomes: a test case for predicting lifestyles and emergence of pathogens.</title>
        <authorList>
            <person name="Haridas S."/>
            <person name="Albert R."/>
            <person name="Binder M."/>
            <person name="Bloem J."/>
            <person name="Labutti K."/>
            <person name="Salamov A."/>
            <person name="Andreopoulos B."/>
            <person name="Baker S."/>
            <person name="Barry K."/>
            <person name="Bills G."/>
            <person name="Bluhm B."/>
            <person name="Cannon C."/>
            <person name="Castanera R."/>
            <person name="Culley D."/>
            <person name="Daum C."/>
            <person name="Ezra D."/>
            <person name="Gonzalez J."/>
            <person name="Henrissat B."/>
            <person name="Kuo A."/>
            <person name="Liang C."/>
            <person name="Lipzen A."/>
            <person name="Lutzoni F."/>
            <person name="Magnuson J."/>
            <person name="Mondo S."/>
            <person name="Nolan M."/>
            <person name="Ohm R."/>
            <person name="Pangilinan J."/>
            <person name="Park H.-J."/>
            <person name="Ramirez L."/>
            <person name="Alfaro M."/>
            <person name="Sun H."/>
            <person name="Tritt A."/>
            <person name="Yoshinaga Y."/>
            <person name="Zwiers L.-H."/>
            <person name="Turgeon B."/>
            <person name="Goodwin S."/>
            <person name="Spatafora J."/>
            <person name="Crous P."/>
            <person name="Grigoriev I."/>
        </authorList>
    </citation>
    <scope>NUCLEOTIDE SEQUENCE</scope>
    <source>
        <strain evidence="7">CBS 379.55</strain>
    </source>
</reference>
<protein>
    <recommendedName>
        <fullName evidence="1">non-specific serine/threonine protein kinase</fullName>
        <ecNumber evidence="1">2.7.11.1</ecNumber>
    </recommendedName>
</protein>
<name>A0A6A6JLL3_WESOR</name>
<sequence>MSTRMSTSDQKAPFHVINNVTVNSFDGDLAATLVKCSTTNKSWLRRQIPSKKATREMELLRRLQFSRYFPHVRSSPGVDADADSHYLYTEYGNHGTLEHLIMRFQDHGYMPEDLVWVIFGSLAMAIKDLHTGPTADDEEEWELLNNLTNLSIEDSGWELVQSDHKSDHKTWDPIVYCGLQERHVYFCRPGSADGYYPRILLPYLGCARTASELTVEQEKSSQKSLDCPPNDLPGLKTDIYNLGFILMRMCKFYRREAARVYSPQLRDICIACLWPEPTQRPDAPELVQRIQDARSELAGKLQRGPWETIWDIPSNTGSVPRHPNAPELKYGAVLENILGI</sequence>
<keyword evidence="3" id="KW-0547">Nucleotide-binding</keyword>
<dbReference type="EC" id="2.7.11.1" evidence="1"/>
<evidence type="ECO:0000259" key="6">
    <source>
        <dbReference type="PROSITE" id="PS50011"/>
    </source>
</evidence>
<evidence type="ECO:0000256" key="2">
    <source>
        <dbReference type="ARBA" id="ARBA00022679"/>
    </source>
</evidence>
<accession>A0A6A6JLL3</accession>
<evidence type="ECO:0000313" key="7">
    <source>
        <dbReference type="EMBL" id="KAF2277003.1"/>
    </source>
</evidence>
<organism evidence="7 8">
    <name type="scientific">Westerdykella ornata</name>
    <dbReference type="NCBI Taxonomy" id="318751"/>
    <lineage>
        <taxon>Eukaryota</taxon>
        <taxon>Fungi</taxon>
        <taxon>Dikarya</taxon>
        <taxon>Ascomycota</taxon>
        <taxon>Pezizomycotina</taxon>
        <taxon>Dothideomycetes</taxon>
        <taxon>Pleosporomycetidae</taxon>
        <taxon>Pleosporales</taxon>
        <taxon>Sporormiaceae</taxon>
        <taxon>Westerdykella</taxon>
    </lineage>
</organism>
<gene>
    <name evidence="7" type="ORF">EI97DRAFT_305695</name>
</gene>
<dbReference type="Gene3D" id="3.30.200.20">
    <property type="entry name" value="Phosphorylase Kinase, domain 1"/>
    <property type="match status" value="1"/>
</dbReference>
<dbReference type="InterPro" id="IPR011009">
    <property type="entry name" value="Kinase-like_dom_sf"/>
</dbReference>
<dbReference type="PANTHER" id="PTHR43671:SF13">
    <property type="entry name" value="SERINE_THREONINE-PROTEIN KINASE NEK2"/>
    <property type="match status" value="1"/>
</dbReference>
<dbReference type="SUPFAM" id="SSF56112">
    <property type="entry name" value="Protein kinase-like (PK-like)"/>
    <property type="match status" value="1"/>
</dbReference>
<dbReference type="InterPro" id="IPR000719">
    <property type="entry name" value="Prot_kinase_dom"/>
</dbReference>
<keyword evidence="5" id="KW-0067">ATP-binding</keyword>
<dbReference type="OrthoDB" id="310217at2759"/>
<dbReference type="GO" id="GO:0005524">
    <property type="term" value="F:ATP binding"/>
    <property type="evidence" value="ECO:0007669"/>
    <property type="project" value="UniProtKB-KW"/>
</dbReference>
<feature type="domain" description="Protein kinase" evidence="6">
    <location>
        <begin position="1"/>
        <end position="297"/>
    </location>
</feature>